<keyword evidence="1" id="KW-0812">Transmembrane</keyword>
<dbReference type="EMBL" id="JBHSNS010000001">
    <property type="protein sequence ID" value="MFC5727997.1"/>
    <property type="molecule type" value="Genomic_DNA"/>
</dbReference>
<dbReference type="Proteomes" id="UP001596072">
    <property type="component" value="Unassembled WGS sequence"/>
</dbReference>
<dbReference type="RefSeq" id="WP_136436330.1">
    <property type="nucleotide sequence ID" value="NZ_JBHSNS010000001.1"/>
</dbReference>
<feature type="transmembrane region" description="Helical" evidence="1">
    <location>
        <begin position="44"/>
        <end position="66"/>
    </location>
</feature>
<evidence type="ECO:0000256" key="1">
    <source>
        <dbReference type="SAM" id="Phobius"/>
    </source>
</evidence>
<keyword evidence="1" id="KW-1133">Transmembrane helix</keyword>
<proteinExistence type="predicted"/>
<protein>
    <submittedName>
        <fullName evidence="2">Uncharacterized protein</fullName>
    </submittedName>
</protein>
<feature type="transmembrane region" description="Helical" evidence="1">
    <location>
        <begin position="12"/>
        <end position="32"/>
    </location>
</feature>
<accession>A0ABW0ZCG3</accession>
<evidence type="ECO:0000313" key="3">
    <source>
        <dbReference type="Proteomes" id="UP001596072"/>
    </source>
</evidence>
<keyword evidence="3" id="KW-1185">Reference proteome</keyword>
<gene>
    <name evidence="2" type="ORF">ACFPQB_03650</name>
</gene>
<organism evidence="2 3">
    <name type="scientific">Nocardioides vastitatis</name>
    <dbReference type="NCBI Taxonomy" id="2568655"/>
    <lineage>
        <taxon>Bacteria</taxon>
        <taxon>Bacillati</taxon>
        <taxon>Actinomycetota</taxon>
        <taxon>Actinomycetes</taxon>
        <taxon>Propionibacteriales</taxon>
        <taxon>Nocardioidaceae</taxon>
        <taxon>Nocardioides</taxon>
    </lineage>
</organism>
<name>A0ABW0ZCG3_9ACTN</name>
<feature type="transmembrane region" description="Helical" evidence="1">
    <location>
        <begin position="112"/>
        <end position="131"/>
    </location>
</feature>
<comment type="caution">
    <text evidence="2">The sequence shown here is derived from an EMBL/GenBank/DDBJ whole genome shotgun (WGS) entry which is preliminary data.</text>
</comment>
<sequence length="150" mass="17358">MLPTLNGRLQTRIFMLVVFGGLITLVLTPILPGGFEFDRESYKVTYLILATVLVLGIVWELIYHGIQQFRWEKDWPTMLGLITALNEGALVWLLLELGWIPGIDVENPSASVFWAFFIDFSVIWIAIWIWTNGPMRVPFIRWRFFGGRIV</sequence>
<keyword evidence="1" id="KW-0472">Membrane</keyword>
<evidence type="ECO:0000313" key="2">
    <source>
        <dbReference type="EMBL" id="MFC5727997.1"/>
    </source>
</evidence>
<reference evidence="3" key="1">
    <citation type="journal article" date="2019" name="Int. J. Syst. Evol. Microbiol.">
        <title>The Global Catalogue of Microorganisms (GCM) 10K type strain sequencing project: providing services to taxonomists for standard genome sequencing and annotation.</title>
        <authorList>
            <consortium name="The Broad Institute Genomics Platform"/>
            <consortium name="The Broad Institute Genome Sequencing Center for Infectious Disease"/>
            <person name="Wu L."/>
            <person name="Ma J."/>
        </authorList>
    </citation>
    <scope>NUCLEOTIDE SEQUENCE [LARGE SCALE GENOMIC DNA]</scope>
    <source>
        <strain evidence="3">YIM 94188</strain>
    </source>
</reference>
<feature type="transmembrane region" description="Helical" evidence="1">
    <location>
        <begin position="78"/>
        <end position="100"/>
    </location>
</feature>